<dbReference type="GO" id="GO:0007165">
    <property type="term" value="P:signal transduction"/>
    <property type="evidence" value="ECO:0007669"/>
    <property type="project" value="TreeGrafter"/>
</dbReference>
<dbReference type="CDD" id="cd01637">
    <property type="entry name" value="IMPase_like"/>
    <property type="match status" value="1"/>
</dbReference>
<keyword evidence="3 4" id="KW-0460">Magnesium</keyword>
<keyword evidence="2" id="KW-0378">Hydrolase</keyword>
<dbReference type="InterPro" id="IPR000760">
    <property type="entry name" value="Inositol_monophosphatase-like"/>
</dbReference>
<dbReference type="Proteomes" id="UP000279994">
    <property type="component" value="Unassembled WGS sequence"/>
</dbReference>
<evidence type="ECO:0000313" key="5">
    <source>
        <dbReference type="EMBL" id="RNM13272.1"/>
    </source>
</evidence>
<dbReference type="GO" id="GO:0006020">
    <property type="term" value="P:inositol metabolic process"/>
    <property type="evidence" value="ECO:0007669"/>
    <property type="project" value="TreeGrafter"/>
</dbReference>
<dbReference type="GO" id="GO:0046872">
    <property type="term" value="F:metal ion binding"/>
    <property type="evidence" value="ECO:0007669"/>
    <property type="project" value="UniProtKB-KW"/>
</dbReference>
<proteinExistence type="predicted"/>
<keyword evidence="1 4" id="KW-0479">Metal-binding</keyword>
<evidence type="ECO:0000256" key="3">
    <source>
        <dbReference type="ARBA" id="ARBA00022842"/>
    </source>
</evidence>
<dbReference type="GO" id="GO:0008934">
    <property type="term" value="F:inositol monophosphate 1-phosphatase activity"/>
    <property type="evidence" value="ECO:0007669"/>
    <property type="project" value="TreeGrafter"/>
</dbReference>
<dbReference type="PROSITE" id="PS00629">
    <property type="entry name" value="IMP_1"/>
    <property type="match status" value="1"/>
</dbReference>
<dbReference type="PANTHER" id="PTHR20854:SF4">
    <property type="entry name" value="INOSITOL-1-MONOPHOSPHATASE-RELATED"/>
    <property type="match status" value="1"/>
</dbReference>
<dbReference type="AlphaFoldDB" id="A0A3N0GM67"/>
<gene>
    <name evidence="5" type="ORF">EFL26_15765</name>
</gene>
<evidence type="ECO:0000256" key="1">
    <source>
        <dbReference type="ARBA" id="ARBA00022723"/>
    </source>
</evidence>
<feature type="binding site" evidence="4">
    <location>
        <position position="69"/>
    </location>
    <ligand>
        <name>Mg(2+)</name>
        <dbReference type="ChEBI" id="CHEBI:18420"/>
        <label>1</label>
        <note>catalytic</note>
    </ligand>
</feature>
<dbReference type="EMBL" id="RJSF01000041">
    <property type="protein sequence ID" value="RNM13272.1"/>
    <property type="molecule type" value="Genomic_DNA"/>
</dbReference>
<feature type="binding site" evidence="4">
    <location>
        <position position="85"/>
    </location>
    <ligand>
        <name>Mg(2+)</name>
        <dbReference type="ChEBI" id="CHEBI:18420"/>
        <label>1</label>
        <note>catalytic</note>
    </ligand>
</feature>
<evidence type="ECO:0000256" key="4">
    <source>
        <dbReference type="PIRSR" id="PIRSR600760-2"/>
    </source>
</evidence>
<name>A0A3N0GM67_9ACTN</name>
<protein>
    <submittedName>
        <fullName evidence="5">Inositol monophosphatase family protein</fullName>
    </submittedName>
</protein>
<accession>A0A3N0GM67</accession>
<dbReference type="SUPFAM" id="SSF56655">
    <property type="entry name" value="Carbohydrate phosphatase"/>
    <property type="match status" value="1"/>
</dbReference>
<keyword evidence="6" id="KW-1185">Reference proteome</keyword>
<dbReference type="Gene3D" id="3.30.540.10">
    <property type="entry name" value="Fructose-1,6-Bisphosphatase, subunit A, domain 1"/>
    <property type="match status" value="1"/>
</dbReference>
<feature type="binding site" evidence="4">
    <location>
        <position position="211"/>
    </location>
    <ligand>
        <name>Mg(2+)</name>
        <dbReference type="ChEBI" id="CHEBI:18420"/>
        <label>1</label>
        <note>catalytic</note>
    </ligand>
</feature>
<comment type="cofactor">
    <cofactor evidence="4">
        <name>Mg(2+)</name>
        <dbReference type="ChEBI" id="CHEBI:18420"/>
    </cofactor>
</comment>
<dbReference type="RefSeq" id="WP_123223877.1">
    <property type="nucleotide sequence ID" value="NZ_RJSF01000041.1"/>
</dbReference>
<dbReference type="PRINTS" id="PR00377">
    <property type="entry name" value="IMPHPHTASES"/>
</dbReference>
<reference evidence="5 6" key="1">
    <citation type="submission" date="2018-11" db="EMBL/GenBank/DDBJ databases">
        <authorList>
            <person name="Li F."/>
        </authorList>
    </citation>
    <scope>NUCLEOTIDE SEQUENCE [LARGE SCALE GENOMIC DNA]</scope>
    <source>
        <strain evidence="5 6">Gsoil 818</strain>
    </source>
</reference>
<evidence type="ECO:0000256" key="2">
    <source>
        <dbReference type="ARBA" id="ARBA00022801"/>
    </source>
</evidence>
<dbReference type="InterPro" id="IPR020583">
    <property type="entry name" value="Inositol_monoP_metal-BS"/>
</dbReference>
<comment type="caution">
    <text evidence="5">The sequence shown here is derived from an EMBL/GenBank/DDBJ whole genome shotgun (WGS) entry which is preliminary data.</text>
</comment>
<dbReference type="Gene3D" id="3.40.190.80">
    <property type="match status" value="1"/>
</dbReference>
<organism evidence="5 6">
    <name type="scientific">Nocardioides pocheonensis</name>
    <dbReference type="NCBI Taxonomy" id="661485"/>
    <lineage>
        <taxon>Bacteria</taxon>
        <taxon>Bacillati</taxon>
        <taxon>Actinomycetota</taxon>
        <taxon>Actinomycetes</taxon>
        <taxon>Propionibacteriales</taxon>
        <taxon>Nocardioidaceae</taxon>
        <taxon>Nocardioides</taxon>
    </lineage>
</organism>
<feature type="binding site" evidence="4">
    <location>
        <position position="88"/>
    </location>
    <ligand>
        <name>Mg(2+)</name>
        <dbReference type="ChEBI" id="CHEBI:18420"/>
        <label>1</label>
        <note>catalytic</note>
    </ligand>
</feature>
<evidence type="ECO:0000313" key="6">
    <source>
        <dbReference type="Proteomes" id="UP000279994"/>
    </source>
</evidence>
<dbReference type="Pfam" id="PF00459">
    <property type="entry name" value="Inositol_P"/>
    <property type="match status" value="1"/>
</dbReference>
<dbReference type="PANTHER" id="PTHR20854">
    <property type="entry name" value="INOSITOL MONOPHOSPHATASE"/>
    <property type="match status" value="1"/>
</dbReference>
<sequence>MTDLADDAALAADVVREAGLLAQELREAGLRVHTKTNVSDVVTAADHAAERLVLDHLATWRPDDGVLGEEGAERPSASGRTWVIDPVDGTYNFVHGFGWWCSAIALVVDGDPVLGAVYHPHDDVLYVGGPDLPTTRNGEPVGPLADVELALACATTYLHPPFFDGEVGEAFARAVGGAATLRMLGSASLDLAAVAQGQVGVFVQHSVAPWDWYPSSALVRGAGGTARRITAAGVEWSVAGAPTAVAEVCAALTEVRA</sequence>
<dbReference type="OrthoDB" id="9772456at2"/>